<protein>
    <recommendedName>
        <fullName evidence="1">YTH domain-containing family protein</fullName>
    </recommendedName>
</protein>
<proteinExistence type="inferred from homology"/>
<evidence type="ECO:0000313" key="5">
    <source>
        <dbReference type="Proteomes" id="UP001085076"/>
    </source>
</evidence>
<comment type="similarity">
    <text evidence="1">Belongs to the YTHDF family.</text>
</comment>
<dbReference type="CDD" id="cd21134">
    <property type="entry name" value="YTH"/>
    <property type="match status" value="1"/>
</dbReference>
<reference evidence="4" key="1">
    <citation type="submission" date="2021-03" db="EMBL/GenBank/DDBJ databases">
        <authorList>
            <person name="Li Z."/>
            <person name="Yang C."/>
        </authorList>
    </citation>
    <scope>NUCLEOTIDE SEQUENCE</scope>
    <source>
        <strain evidence="4">Dzin_1.0</strain>
        <tissue evidence="4">Leaf</tissue>
    </source>
</reference>
<evidence type="ECO:0000256" key="1">
    <source>
        <dbReference type="RuleBase" id="RU369095"/>
    </source>
</evidence>
<comment type="function">
    <text evidence="1">Specifically recognizes and binds N6-methyladenosine (m6A)-containing RNAs, and regulates mRNA stability. M6A is a modification present at internal sites of mRNAs and some non-coding RNAs and plays a role in mRNA stability and processing.</text>
</comment>
<reference evidence="4" key="2">
    <citation type="journal article" date="2022" name="Hortic Res">
        <title>The genome of Dioscorea zingiberensis sheds light on the biosynthesis, origin and evolution of the medicinally important diosgenin saponins.</title>
        <authorList>
            <person name="Li Y."/>
            <person name="Tan C."/>
            <person name="Li Z."/>
            <person name="Guo J."/>
            <person name="Li S."/>
            <person name="Chen X."/>
            <person name="Wang C."/>
            <person name="Dai X."/>
            <person name="Yang H."/>
            <person name="Song W."/>
            <person name="Hou L."/>
            <person name="Xu J."/>
            <person name="Tong Z."/>
            <person name="Xu A."/>
            <person name="Yuan X."/>
            <person name="Wang W."/>
            <person name="Yang Q."/>
            <person name="Chen L."/>
            <person name="Sun Z."/>
            <person name="Wang K."/>
            <person name="Pan B."/>
            <person name="Chen J."/>
            <person name="Bao Y."/>
            <person name="Liu F."/>
            <person name="Qi X."/>
            <person name="Gang D.R."/>
            <person name="Wen J."/>
            <person name="Li J."/>
        </authorList>
    </citation>
    <scope>NUCLEOTIDE SEQUENCE</scope>
    <source>
        <strain evidence="4">Dzin_1.0</strain>
    </source>
</reference>
<dbReference type="InterPro" id="IPR045168">
    <property type="entry name" value="YTH_prot"/>
</dbReference>
<dbReference type="PROSITE" id="PS50882">
    <property type="entry name" value="YTH"/>
    <property type="match status" value="1"/>
</dbReference>
<dbReference type="Gene3D" id="3.10.590.10">
    <property type="entry name" value="ph1033 like domains"/>
    <property type="match status" value="1"/>
</dbReference>
<evidence type="ECO:0000259" key="3">
    <source>
        <dbReference type="PROSITE" id="PS50882"/>
    </source>
</evidence>
<dbReference type="Proteomes" id="UP001085076">
    <property type="component" value="Miscellaneous, Linkage group lg03"/>
</dbReference>
<dbReference type="InterPro" id="IPR007275">
    <property type="entry name" value="YTH_domain"/>
</dbReference>
<dbReference type="PANTHER" id="PTHR12357">
    <property type="entry name" value="YTH YT521-B HOMOLOGY DOMAIN-CONTAINING"/>
    <property type="match status" value="1"/>
</dbReference>
<feature type="region of interest" description="Disordered" evidence="2">
    <location>
        <begin position="47"/>
        <end position="76"/>
    </location>
</feature>
<keyword evidence="1" id="KW-0694">RNA-binding</keyword>
<evidence type="ECO:0000313" key="4">
    <source>
        <dbReference type="EMBL" id="KAJ0977274.1"/>
    </source>
</evidence>
<dbReference type="EMBL" id="JAGGNH010000003">
    <property type="protein sequence ID" value="KAJ0977274.1"/>
    <property type="molecule type" value="Genomic_DNA"/>
</dbReference>
<name>A0A9D5CQL9_9LILI</name>
<dbReference type="Pfam" id="PF04146">
    <property type="entry name" value="YTH"/>
    <property type="match status" value="1"/>
</dbReference>
<dbReference type="GO" id="GO:1990247">
    <property type="term" value="F:N6-methyladenosine-containing RNA reader activity"/>
    <property type="evidence" value="ECO:0007669"/>
    <property type="project" value="UniProtKB-UniRule"/>
</dbReference>
<dbReference type="GO" id="GO:0003729">
    <property type="term" value="F:mRNA binding"/>
    <property type="evidence" value="ECO:0007669"/>
    <property type="project" value="UniProtKB-UniRule"/>
</dbReference>
<dbReference type="PANTHER" id="PTHR12357:SF95">
    <property type="entry name" value="YTH DOMAIN-CONTAINING FAMILY PROTEIN"/>
    <property type="match status" value="1"/>
</dbReference>
<feature type="domain" description="YTH" evidence="3">
    <location>
        <begin position="228"/>
        <end position="369"/>
    </location>
</feature>
<dbReference type="GO" id="GO:0005737">
    <property type="term" value="C:cytoplasm"/>
    <property type="evidence" value="ECO:0007669"/>
    <property type="project" value="TreeGrafter"/>
</dbReference>
<gene>
    <name evidence="4" type="ORF">J5N97_012748</name>
</gene>
<accession>A0A9D5CQL9</accession>
<keyword evidence="5" id="KW-1185">Reference proteome</keyword>
<sequence>MAVAGRSHDQQTCFSSAEDVQHTVLCGSESRNPVFLDSRLDARNVQSGSKNFGGLRPNGSVPHHATPLNHQGTNYRKSKSSADVNLIMPFNSKPHLSSPSYFPSQPIKPEHKTGQSSSEVYHIAEGHSQLGRISLFTNQGQGMFSVGNNLGKVRPTSQVVNDKACFKMCGRNNSYRIHDEASREQVRGPRCNKAEHCVITSDKISNFNILIRRENFNKSDLPTIYEQALFFMIKSYSEDDIHRSIKYSVWSSTPNGNKKLDDAYRNADAESRVNGKRCPIFLFFSVNASGQFVGMAEMVGPVDFRKNMDFWQQDRWNGFFPVTWHIIKDIPNRHFQNIILENNDNKVVTFSRDTQEGTDDSPAEVCFFCLHYLILQLVIIPWLLS</sequence>
<organism evidence="4 5">
    <name type="scientific">Dioscorea zingiberensis</name>
    <dbReference type="NCBI Taxonomy" id="325984"/>
    <lineage>
        <taxon>Eukaryota</taxon>
        <taxon>Viridiplantae</taxon>
        <taxon>Streptophyta</taxon>
        <taxon>Embryophyta</taxon>
        <taxon>Tracheophyta</taxon>
        <taxon>Spermatophyta</taxon>
        <taxon>Magnoliopsida</taxon>
        <taxon>Liliopsida</taxon>
        <taxon>Dioscoreales</taxon>
        <taxon>Dioscoreaceae</taxon>
        <taxon>Dioscorea</taxon>
    </lineage>
</organism>
<evidence type="ECO:0000256" key="2">
    <source>
        <dbReference type="SAM" id="MobiDB-lite"/>
    </source>
</evidence>
<dbReference type="GO" id="GO:0061157">
    <property type="term" value="P:mRNA destabilization"/>
    <property type="evidence" value="ECO:0007669"/>
    <property type="project" value="TreeGrafter"/>
</dbReference>
<comment type="caution">
    <text evidence="4">The sequence shown here is derived from an EMBL/GenBank/DDBJ whole genome shotgun (WGS) entry which is preliminary data.</text>
</comment>
<dbReference type="OrthoDB" id="306690at2759"/>
<dbReference type="AlphaFoldDB" id="A0A9D5CQL9"/>